<keyword evidence="7 10" id="KW-0518">Myosin</keyword>
<dbReference type="PROSITE" id="PS51126">
    <property type="entry name" value="DILUTE"/>
    <property type="match status" value="1"/>
</dbReference>
<dbReference type="InterPro" id="IPR002710">
    <property type="entry name" value="Dilute_dom"/>
</dbReference>
<feature type="compositionally biased region" description="Low complexity" evidence="12">
    <location>
        <begin position="1092"/>
        <end position="1102"/>
    </location>
</feature>
<feature type="coiled-coil region" evidence="11">
    <location>
        <begin position="878"/>
        <end position="1016"/>
    </location>
</feature>
<evidence type="ECO:0000256" key="5">
    <source>
        <dbReference type="ARBA" id="ARBA00022860"/>
    </source>
</evidence>
<dbReference type="Gene3D" id="3.40.850.10">
    <property type="entry name" value="Kinesin motor domain"/>
    <property type="match status" value="1"/>
</dbReference>
<dbReference type="GO" id="GO:0000146">
    <property type="term" value="F:microfilament motor activity"/>
    <property type="evidence" value="ECO:0007669"/>
    <property type="project" value="TreeGrafter"/>
</dbReference>
<feature type="domain" description="Myosin motor" evidence="14">
    <location>
        <begin position="57"/>
        <end position="743"/>
    </location>
</feature>
<dbReference type="Pfam" id="PF25966">
    <property type="entry name" value="Myo5a"/>
    <property type="match status" value="1"/>
</dbReference>
<keyword evidence="8 10" id="KW-0505">Motor protein</keyword>
<dbReference type="Gene3D" id="1.20.58.530">
    <property type="match status" value="1"/>
</dbReference>
<dbReference type="FunFam" id="1.10.10.820:FF:000001">
    <property type="entry name" value="Myosin heavy chain"/>
    <property type="match status" value="1"/>
</dbReference>
<evidence type="ECO:0000259" key="14">
    <source>
        <dbReference type="PROSITE" id="PS51456"/>
    </source>
</evidence>
<keyword evidence="16" id="KW-1185">Reference proteome</keyword>
<dbReference type="Pfam" id="PF01843">
    <property type="entry name" value="DIL"/>
    <property type="match status" value="1"/>
</dbReference>
<dbReference type="PANTHER" id="PTHR13140:SF706">
    <property type="entry name" value="DILUTE CLASS UNCONVENTIONAL MYOSIN, ISOFORM C"/>
    <property type="match status" value="1"/>
</dbReference>
<keyword evidence="5" id="KW-0112">Calmodulin-binding</keyword>
<dbReference type="PROSITE" id="PS51456">
    <property type="entry name" value="MYOSIN_MOTOR"/>
    <property type="match status" value="1"/>
</dbReference>
<evidence type="ECO:0000256" key="4">
    <source>
        <dbReference type="ARBA" id="ARBA00022840"/>
    </source>
</evidence>
<evidence type="ECO:0000313" key="16">
    <source>
        <dbReference type="Proteomes" id="UP001208570"/>
    </source>
</evidence>
<feature type="compositionally biased region" description="Basic and acidic residues" evidence="12">
    <location>
        <begin position="1125"/>
        <end position="1140"/>
    </location>
</feature>
<feature type="coiled-coil region" evidence="11">
    <location>
        <begin position="1299"/>
        <end position="1406"/>
    </location>
</feature>
<gene>
    <name evidence="15" type="ORF">LSH36_457g02032</name>
</gene>
<evidence type="ECO:0000256" key="3">
    <source>
        <dbReference type="ARBA" id="ARBA00022741"/>
    </source>
</evidence>
<evidence type="ECO:0000259" key="13">
    <source>
        <dbReference type="PROSITE" id="PS51126"/>
    </source>
</evidence>
<comment type="caution">
    <text evidence="15">The sequence shown here is derived from an EMBL/GenBank/DDBJ whole genome shotgun (WGS) entry which is preliminary data.</text>
</comment>
<name>A0AAD9JBK3_9ANNE</name>
<dbReference type="Gene3D" id="1.20.5.190">
    <property type="match status" value="3"/>
</dbReference>
<keyword evidence="3 10" id="KW-0547">Nucleotide-binding</keyword>
<dbReference type="Pfam" id="PF00063">
    <property type="entry name" value="Myosin_head"/>
    <property type="match status" value="1"/>
</dbReference>
<dbReference type="Gene3D" id="6.20.240.20">
    <property type="match status" value="1"/>
</dbReference>
<feature type="binding site" evidence="10">
    <location>
        <begin position="150"/>
        <end position="157"/>
    </location>
    <ligand>
        <name>ATP</name>
        <dbReference type="ChEBI" id="CHEBI:30616"/>
    </ligand>
</feature>
<evidence type="ECO:0008006" key="17">
    <source>
        <dbReference type="Google" id="ProtNLM"/>
    </source>
</evidence>
<dbReference type="SMART" id="SM00015">
    <property type="entry name" value="IQ"/>
    <property type="match status" value="6"/>
</dbReference>
<evidence type="ECO:0000256" key="2">
    <source>
        <dbReference type="ARBA" id="ARBA00022737"/>
    </source>
</evidence>
<keyword evidence="6 11" id="KW-0175">Coiled coil</keyword>
<evidence type="ECO:0000256" key="12">
    <source>
        <dbReference type="SAM" id="MobiDB-lite"/>
    </source>
</evidence>
<reference evidence="15" key="1">
    <citation type="journal article" date="2023" name="Mol. Biol. Evol.">
        <title>Third-Generation Sequencing Reveals the Adaptive Role of the Epigenome in Three Deep-Sea Polychaetes.</title>
        <authorList>
            <person name="Perez M."/>
            <person name="Aroh O."/>
            <person name="Sun Y."/>
            <person name="Lan Y."/>
            <person name="Juniper S.K."/>
            <person name="Young C.R."/>
            <person name="Angers B."/>
            <person name="Qian P.Y."/>
        </authorList>
    </citation>
    <scope>NUCLEOTIDE SEQUENCE</scope>
    <source>
        <strain evidence="15">P08H-3</strain>
    </source>
</reference>
<dbReference type="GO" id="GO:0016459">
    <property type="term" value="C:myosin complex"/>
    <property type="evidence" value="ECO:0007669"/>
    <property type="project" value="UniProtKB-KW"/>
</dbReference>
<dbReference type="SMART" id="SM01132">
    <property type="entry name" value="DIL"/>
    <property type="match status" value="1"/>
</dbReference>
<dbReference type="GO" id="GO:0005516">
    <property type="term" value="F:calmodulin binding"/>
    <property type="evidence" value="ECO:0007669"/>
    <property type="project" value="UniProtKB-KW"/>
</dbReference>
<protein>
    <recommendedName>
        <fullName evidence="17">Unconventional myosin-Va</fullName>
    </recommendedName>
</protein>
<feature type="region of interest" description="Disordered" evidence="12">
    <location>
        <begin position="1092"/>
        <end position="1140"/>
    </location>
</feature>
<proteinExistence type="inferred from homology"/>
<dbReference type="GO" id="GO:0005524">
    <property type="term" value="F:ATP binding"/>
    <property type="evidence" value="ECO:0007669"/>
    <property type="project" value="UniProtKB-UniRule"/>
</dbReference>
<dbReference type="GO" id="GO:0005737">
    <property type="term" value="C:cytoplasm"/>
    <property type="evidence" value="ECO:0007669"/>
    <property type="project" value="TreeGrafter"/>
</dbReference>
<keyword evidence="4 10" id="KW-0067">ATP-binding</keyword>
<dbReference type="GO" id="GO:0016020">
    <property type="term" value="C:membrane"/>
    <property type="evidence" value="ECO:0007669"/>
    <property type="project" value="TreeGrafter"/>
</dbReference>
<dbReference type="PANTHER" id="PTHR13140">
    <property type="entry name" value="MYOSIN"/>
    <property type="match status" value="1"/>
</dbReference>
<sequence length="1819" mass="210428">MYTKVDLNLKQQHFVLRDARVWIPDPDLVWKGAVLREDYVGQKKLRVEYEDGEESIVAVKEDINLPPLRNPEILIGENDLTSLSYLHEPAGIVLVAINPYQTLPIYDNDTIQVYSGQDMGDMDPHIFAVAEEAFKRMSRFDENQSIIVSGESGAGKTVSAKYAMRYFATVCGAEAETQIEKRVLASNPIMEAIGNAKTTRNDNSSRFGKYIEIGFSRNNTIMGANMRTYLLEKSRVVFQAADERNYHIFYQLCSAADSPEYECLKLNHPDVFFYTNQGSAPFIDGVEDGEDLLETREAFLLLGINDVRQMEIFKILSGILHIGNVMFQEGDNENCVIPKTDKHLPLMAEMLGVDMEQMRHWLCQRKIVTANEILTKPLTISQAYFARDALSKHIYSSLFSWIVEELNKALFGFAKKNKFIGVLDIYGFETFEFNSFEQFCINYANEKLQQQFCLHVFKLEQEEYVKEQIEWSFIDFYDNQPCIDLIESKMGILDLLDEECKIPNGSDKNWIQKLYSKHGKTKHFEKPRMSQTSFIVHHFADKVEYQIEGFLEKNRDTVLDEHVNILKASEFELVAELFHDAKKGTSPTGAARGLVRSAKETGRGAGSKAHKKTIGSQFRESLNKLMETLFSTNPHYVRCIKPNDDKLPFTFQPHRAVQQLRACGVLETIRISAAGYPSRWTYPEFFQRYRVLATSKQIQHKNLKKTCENILGKLIQDRDKYQFGKTKIFFRAGQVAYLEKLRSDRLRYCGVLIQKRVRGWLARRRYIKIKKMVHLVQTYGRGLLARRKALFLRLTHAAIVVQNYWRCYHHRQRFLRFRKTIVIIQSYAREVFAQQQFIKTQSEAKAIVIQKYIRSYLARKHYEMVRHGIIKLQAHVRRRAAKKELKKLKIEARSVEHIRMVAKGLENKIIELQQKLDERGKEITVLRDDQVKLNELRNEYTKLKSAQKEMALSKDRVTELEALVRQLKIELDKERKEKGAAIEECKNIKVEKEQIIETFKKEKSALKSELDKVNEQLKMAGKGSDENIKERIEEVKRSMLAEFESERTHHQKLVKDYARLQQRFENLQGDMQMLSPPGMAIHRRSPSNISNLSLESESSASADPNREKGPDEEDDQGYGTRRLKQKTDRESVDNVEWNKKNGAEVPAEKVVDIALVSRLQNRIKELERDRKRLHRDLDSKGLPADLLSNDPEQEIYDTIRLQELEIECNRLREELTSLRKAVADSTDFDGTGMKGGPAAREFKDQFVAMTDELNRRRDECIQLRTLLVTRSRGMAELANENYGGDPSILNEDGELEMAYKTQKDLNKLLENELQKVQKNAELNEKELRSQIEELKRDNDRQQKLIGQNLTMTPEAKMAATMQHEITRLTSENLDLRETIDKYQEQIKKLKKALKIYARRLKSTEASDVQAELEREMAADENMPAVKHHREREYAGMFEYRKDDEPLLIRNLIIDLKPRLASQHLPGLPAYILFMSIRHTDVLNDDEKVRSLLTNTITGIKKVVKKRQDDVESVTLWLANTCRLLHNLKQYSGEKQFQAENTPQQNQQCLRNFDLSEYRQILSDLAVWIYQGLIKLMESKIHPVIVGAVLEHEAITGLSASKPSGLRGRQMSQSDDKTKGVMALDSLLKALTNFLRVLNVHAVDPELVKQVFKQLFYFICANALNNLLLRKDMCHWSKGMQMRYNLSHLEQWLRDHSLQDCQAQQSLEPIVQASQLLQARKTEADVDSICEMCSKLTTSQIIKILNLYTPVNEFEEKVPISFIRKIQEKLSSRSTTTQTQTLLMDTKFLYAVTFPFNPSSVALETLSAPLEWGLGFLKRI</sequence>
<dbReference type="InterPro" id="IPR001609">
    <property type="entry name" value="Myosin_head_motor_dom-like"/>
</dbReference>
<dbReference type="CDD" id="cd01380">
    <property type="entry name" value="MYSc_Myo5"/>
    <property type="match status" value="1"/>
</dbReference>
<dbReference type="PROSITE" id="PS50096">
    <property type="entry name" value="IQ"/>
    <property type="match status" value="4"/>
</dbReference>
<dbReference type="InterPro" id="IPR058662">
    <property type="entry name" value="Myo5a/b_dom"/>
</dbReference>
<dbReference type="SMART" id="SM00242">
    <property type="entry name" value="MYSc"/>
    <property type="match status" value="1"/>
</dbReference>
<evidence type="ECO:0000256" key="9">
    <source>
        <dbReference type="ARBA" id="ARBA00023203"/>
    </source>
</evidence>
<dbReference type="FunFam" id="1.20.58.530:FF:000002">
    <property type="entry name" value="Class V myosin"/>
    <property type="match status" value="1"/>
</dbReference>
<dbReference type="InterPro" id="IPR027417">
    <property type="entry name" value="P-loop_NTPase"/>
</dbReference>
<keyword evidence="2" id="KW-0677">Repeat</keyword>
<organism evidence="15 16">
    <name type="scientific">Paralvinella palmiformis</name>
    <dbReference type="NCBI Taxonomy" id="53620"/>
    <lineage>
        <taxon>Eukaryota</taxon>
        <taxon>Metazoa</taxon>
        <taxon>Spiralia</taxon>
        <taxon>Lophotrochozoa</taxon>
        <taxon>Annelida</taxon>
        <taxon>Polychaeta</taxon>
        <taxon>Sedentaria</taxon>
        <taxon>Canalipalpata</taxon>
        <taxon>Terebellida</taxon>
        <taxon>Terebelliformia</taxon>
        <taxon>Alvinellidae</taxon>
        <taxon>Paralvinella</taxon>
    </lineage>
</organism>
<dbReference type="Gene3D" id="1.10.10.820">
    <property type="match status" value="1"/>
</dbReference>
<comment type="similarity">
    <text evidence="1 10">Belongs to the TRAFAC class myosin-kinesin ATPase superfamily. Myosin family.</text>
</comment>
<accession>A0AAD9JBK3</accession>
<evidence type="ECO:0000256" key="1">
    <source>
        <dbReference type="ARBA" id="ARBA00008314"/>
    </source>
</evidence>
<dbReference type="Gene3D" id="1.20.120.720">
    <property type="entry name" value="Myosin VI head, motor domain, U50 subdomain"/>
    <property type="match status" value="1"/>
</dbReference>
<dbReference type="InterPro" id="IPR036103">
    <property type="entry name" value="MYSc_Myo5"/>
</dbReference>
<dbReference type="InterPro" id="IPR000048">
    <property type="entry name" value="IQ_motif_EF-hand-BS"/>
</dbReference>
<dbReference type="SUPFAM" id="SSF52540">
    <property type="entry name" value="P-loop containing nucleoside triphosphate hydrolases"/>
    <property type="match status" value="2"/>
</dbReference>
<dbReference type="GO" id="GO:0051015">
    <property type="term" value="F:actin filament binding"/>
    <property type="evidence" value="ECO:0007669"/>
    <property type="project" value="TreeGrafter"/>
</dbReference>
<dbReference type="InterPro" id="IPR036961">
    <property type="entry name" value="Kinesin_motor_dom_sf"/>
</dbReference>
<dbReference type="EMBL" id="JAODUP010000457">
    <property type="protein sequence ID" value="KAK2149285.1"/>
    <property type="molecule type" value="Genomic_DNA"/>
</dbReference>
<dbReference type="Pfam" id="PF00612">
    <property type="entry name" value="IQ"/>
    <property type="match status" value="3"/>
</dbReference>
<evidence type="ECO:0000256" key="8">
    <source>
        <dbReference type="ARBA" id="ARBA00023175"/>
    </source>
</evidence>
<keyword evidence="9 10" id="KW-0009">Actin-binding</keyword>
<evidence type="ECO:0000256" key="11">
    <source>
        <dbReference type="SAM" id="Coils"/>
    </source>
</evidence>
<dbReference type="FunFam" id="1.20.5.190:FF:000001">
    <property type="entry name" value="unconventional myosin-Va"/>
    <property type="match status" value="1"/>
</dbReference>
<feature type="domain" description="Dilute" evidence="13">
    <location>
        <begin position="1493"/>
        <end position="1771"/>
    </location>
</feature>
<evidence type="ECO:0000256" key="7">
    <source>
        <dbReference type="ARBA" id="ARBA00023123"/>
    </source>
</evidence>
<dbReference type="Proteomes" id="UP001208570">
    <property type="component" value="Unassembled WGS sequence"/>
</dbReference>
<dbReference type="PRINTS" id="PR00193">
    <property type="entry name" value="MYOSINHEAVY"/>
</dbReference>
<evidence type="ECO:0000256" key="10">
    <source>
        <dbReference type="PROSITE-ProRule" id="PRU00782"/>
    </source>
</evidence>
<evidence type="ECO:0000313" key="15">
    <source>
        <dbReference type="EMBL" id="KAK2149285.1"/>
    </source>
</evidence>
<dbReference type="GO" id="GO:0007015">
    <property type="term" value="P:actin filament organization"/>
    <property type="evidence" value="ECO:0007669"/>
    <property type="project" value="TreeGrafter"/>
</dbReference>
<evidence type="ECO:0000256" key="6">
    <source>
        <dbReference type="ARBA" id="ARBA00023054"/>
    </source>
</evidence>
<dbReference type="CDD" id="cd15470">
    <property type="entry name" value="Myo5_CBD"/>
    <property type="match status" value="1"/>
</dbReference>
<feature type="region of interest" description="Actin-binding" evidence="10">
    <location>
        <begin position="622"/>
        <end position="644"/>
    </location>
</feature>